<protein>
    <submittedName>
        <fullName evidence="3">Uncharacterized protein</fullName>
    </submittedName>
</protein>
<accession>A0A367LFX0</accession>
<dbReference type="Proteomes" id="UP000253664">
    <property type="component" value="Unassembled WGS sequence"/>
</dbReference>
<evidence type="ECO:0000256" key="2">
    <source>
        <dbReference type="SAM" id="MobiDB-lite"/>
    </source>
</evidence>
<keyword evidence="4" id="KW-1185">Reference proteome</keyword>
<proteinExistence type="predicted"/>
<feature type="compositionally biased region" description="Acidic residues" evidence="2">
    <location>
        <begin position="71"/>
        <end position="83"/>
    </location>
</feature>
<feature type="coiled-coil region" evidence="1">
    <location>
        <begin position="110"/>
        <end position="144"/>
    </location>
</feature>
<name>A0A367LFX0_9HYPO</name>
<keyword evidence="1" id="KW-0175">Coiled coil</keyword>
<sequence length="204" mass="23550">MSRRLGQATYLYVRIYNLTRREGTRTVDIKKALEYTIQQITEMWPRPKLFIDETEAAPLVRRGRKRKASEGDDDEYEHEHDDDDVTALYDDTIKQKLQQLSSRVEVVGQQKDLESIIASQAREIEQLRKQQSALTTAVKKMAEDLSTRPMAFPEHCSRLRHATNQMWKTSVTWTRPPVFGAGKIGIPDTKNSCDISEVIRLKSL</sequence>
<evidence type="ECO:0000313" key="3">
    <source>
        <dbReference type="EMBL" id="RCI13323.1"/>
    </source>
</evidence>
<organism evidence="3 4">
    <name type="scientific">Ophiocordyceps polyrhachis-furcata BCC 54312</name>
    <dbReference type="NCBI Taxonomy" id="1330021"/>
    <lineage>
        <taxon>Eukaryota</taxon>
        <taxon>Fungi</taxon>
        <taxon>Dikarya</taxon>
        <taxon>Ascomycota</taxon>
        <taxon>Pezizomycotina</taxon>
        <taxon>Sordariomycetes</taxon>
        <taxon>Hypocreomycetidae</taxon>
        <taxon>Hypocreales</taxon>
        <taxon>Ophiocordycipitaceae</taxon>
        <taxon>Ophiocordyceps</taxon>
    </lineage>
</organism>
<reference evidence="3 4" key="1">
    <citation type="journal article" date="2015" name="BMC Genomics">
        <title>Insights from the genome of Ophiocordyceps polyrhachis-furcata to pathogenicity and host specificity in insect fungi.</title>
        <authorList>
            <person name="Wichadakul D."/>
            <person name="Kobmoo N."/>
            <person name="Ingsriswang S."/>
            <person name="Tangphatsornruang S."/>
            <person name="Chantasingh D."/>
            <person name="Luangsa-ard J.J."/>
            <person name="Eurwilaichitr L."/>
        </authorList>
    </citation>
    <scope>NUCLEOTIDE SEQUENCE [LARGE SCALE GENOMIC DNA]</scope>
    <source>
        <strain evidence="3 4">BCC 54312</strain>
    </source>
</reference>
<feature type="region of interest" description="Disordered" evidence="2">
    <location>
        <begin position="61"/>
        <end position="83"/>
    </location>
</feature>
<dbReference type="AlphaFoldDB" id="A0A367LFX0"/>
<comment type="caution">
    <text evidence="3">The sequence shown here is derived from an EMBL/GenBank/DDBJ whole genome shotgun (WGS) entry which is preliminary data.</text>
</comment>
<evidence type="ECO:0000313" key="4">
    <source>
        <dbReference type="Proteomes" id="UP000253664"/>
    </source>
</evidence>
<gene>
    <name evidence="3" type="ORF">L249_0637</name>
</gene>
<dbReference type="EMBL" id="LKCN02000007">
    <property type="protein sequence ID" value="RCI13323.1"/>
    <property type="molecule type" value="Genomic_DNA"/>
</dbReference>
<evidence type="ECO:0000256" key="1">
    <source>
        <dbReference type="SAM" id="Coils"/>
    </source>
</evidence>